<reference evidence="17 18" key="1">
    <citation type="submission" date="2020-09" db="EMBL/GenBank/DDBJ databases">
        <title>Dyella sp. 7MK23 isolated from forest soil.</title>
        <authorList>
            <person name="Fu J."/>
        </authorList>
    </citation>
    <scope>NUCLEOTIDE SEQUENCE [LARGE SCALE GENOMIC DNA]</scope>
    <source>
        <strain evidence="17 18">7MK23</strain>
    </source>
</reference>
<keyword evidence="10 14" id="KW-0408">Iron</keyword>
<dbReference type="InterPro" id="IPR011257">
    <property type="entry name" value="DNA_glycosylase"/>
</dbReference>
<keyword evidence="6" id="KW-0004">4Fe-4S</keyword>
<dbReference type="SMART" id="SM00478">
    <property type="entry name" value="ENDO3c"/>
    <property type="match status" value="1"/>
</dbReference>
<evidence type="ECO:0000256" key="11">
    <source>
        <dbReference type="ARBA" id="ARBA00023014"/>
    </source>
</evidence>
<dbReference type="Pfam" id="PF00633">
    <property type="entry name" value="HHH"/>
    <property type="match status" value="1"/>
</dbReference>
<dbReference type="Pfam" id="PF00730">
    <property type="entry name" value="HhH-GPD"/>
    <property type="match status" value="1"/>
</dbReference>
<evidence type="ECO:0000256" key="12">
    <source>
        <dbReference type="ARBA" id="ARBA00023204"/>
    </source>
</evidence>
<sequence length="412" mass="46009">MVESTGQSARPATFRTTRQWTIADGHARSQRRPHRRPERADRQCRTGPREHRRAGGKTCGAAAVTVFADALLAWFDRHGRHDLPWQHPRDAYRVWLSEIMLQQTQVATVIPYFQRFVAALPSLHALAAADEDSVLALWSGLGYYRRARFLHRAAQLCVEQHQGELPRDFDALAALPGIGRSTAGAILAQAYGLRYPILDGNVKRVLTRFHGIVGHPSEREVEKQLWLRADEHTPAARTADYTQAIMDLGATVCVRTRPLCDACPMQAHCIAHRDHLTAQLPTAKPGKRIPTRSTLMLILRDGEGRVLLQRRGPQGVWSGLWSLPESADSDGAWREAQRHAQIEDARSLTPFVHVFSHYRLQIQPLLFDHAAPARAIADNADLRWYAIADLPSLGLPAPVRSLLTALPEPAVP</sequence>
<dbReference type="InterPro" id="IPR003265">
    <property type="entry name" value="HhH-GPD_domain"/>
</dbReference>
<dbReference type="SUPFAM" id="SSF48150">
    <property type="entry name" value="DNA-glycosylase"/>
    <property type="match status" value="1"/>
</dbReference>
<evidence type="ECO:0000256" key="14">
    <source>
        <dbReference type="RuleBase" id="RU365096"/>
    </source>
</evidence>
<dbReference type="InterPro" id="IPR003651">
    <property type="entry name" value="Endonuclease3_FeS-loop_motif"/>
</dbReference>
<evidence type="ECO:0000313" key="18">
    <source>
        <dbReference type="Proteomes" id="UP000651010"/>
    </source>
</evidence>
<keyword evidence="8 14" id="KW-0227">DNA damage</keyword>
<dbReference type="CDD" id="cd00056">
    <property type="entry name" value="ENDO3c"/>
    <property type="match status" value="1"/>
</dbReference>
<accession>A0ABR9G439</accession>
<evidence type="ECO:0000256" key="9">
    <source>
        <dbReference type="ARBA" id="ARBA00022801"/>
    </source>
</evidence>
<evidence type="ECO:0000256" key="10">
    <source>
        <dbReference type="ARBA" id="ARBA00023004"/>
    </source>
</evidence>
<comment type="catalytic activity">
    <reaction evidence="1 14">
        <text>Hydrolyzes free adenine bases from 7,8-dihydro-8-oxoguanine:adenine mismatched double-stranded DNA, leaving an apurinic site.</text>
        <dbReference type="EC" id="3.2.2.31"/>
    </reaction>
</comment>
<dbReference type="EMBL" id="JACZZA010000001">
    <property type="protein sequence ID" value="MBE1158791.1"/>
    <property type="molecule type" value="Genomic_DNA"/>
</dbReference>
<evidence type="ECO:0000256" key="3">
    <source>
        <dbReference type="ARBA" id="ARBA00008343"/>
    </source>
</evidence>
<dbReference type="NCBIfam" id="TIGR01084">
    <property type="entry name" value="mutY"/>
    <property type="match status" value="1"/>
</dbReference>
<keyword evidence="9" id="KW-0378">Hydrolase</keyword>
<proteinExistence type="inferred from homology"/>
<evidence type="ECO:0000256" key="8">
    <source>
        <dbReference type="ARBA" id="ARBA00022763"/>
    </source>
</evidence>
<feature type="compositionally biased region" description="Basic and acidic residues" evidence="15">
    <location>
        <begin position="38"/>
        <end position="49"/>
    </location>
</feature>
<name>A0ABR9G439_9GAMM</name>
<comment type="caution">
    <text evidence="17">The sequence shown here is derived from an EMBL/GenBank/DDBJ whole genome shotgun (WGS) entry which is preliminary data.</text>
</comment>
<dbReference type="Pfam" id="PF14815">
    <property type="entry name" value="NUDIX_4"/>
    <property type="match status" value="1"/>
</dbReference>
<dbReference type="PROSITE" id="PS01155">
    <property type="entry name" value="ENDONUCLEASE_III_2"/>
    <property type="match status" value="1"/>
</dbReference>
<evidence type="ECO:0000256" key="6">
    <source>
        <dbReference type="ARBA" id="ARBA00022485"/>
    </source>
</evidence>
<keyword evidence="7" id="KW-0479">Metal-binding</keyword>
<evidence type="ECO:0000256" key="7">
    <source>
        <dbReference type="ARBA" id="ARBA00022723"/>
    </source>
</evidence>
<feature type="compositionally biased region" description="Basic residues" evidence="15">
    <location>
        <begin position="28"/>
        <end position="37"/>
    </location>
</feature>
<feature type="region of interest" description="Disordered" evidence="15">
    <location>
        <begin position="1"/>
        <end position="56"/>
    </location>
</feature>
<keyword evidence="13 14" id="KW-0326">Glycosidase</keyword>
<keyword evidence="18" id="KW-1185">Reference proteome</keyword>
<dbReference type="SUPFAM" id="SSF55811">
    <property type="entry name" value="Nudix"/>
    <property type="match status" value="1"/>
</dbReference>
<dbReference type="InterPro" id="IPR023170">
    <property type="entry name" value="HhH_base_excis_C"/>
</dbReference>
<feature type="compositionally biased region" description="Polar residues" evidence="15">
    <location>
        <begin position="1"/>
        <end position="20"/>
    </location>
</feature>
<evidence type="ECO:0000256" key="15">
    <source>
        <dbReference type="SAM" id="MobiDB-lite"/>
    </source>
</evidence>
<evidence type="ECO:0000256" key="4">
    <source>
        <dbReference type="ARBA" id="ARBA00012045"/>
    </source>
</evidence>
<keyword evidence="12" id="KW-0234">DNA repair</keyword>
<dbReference type="PANTHER" id="PTHR42944">
    <property type="entry name" value="ADENINE DNA GLYCOSYLASE"/>
    <property type="match status" value="1"/>
</dbReference>
<dbReference type="InterPro" id="IPR029119">
    <property type="entry name" value="MutY_C"/>
</dbReference>
<dbReference type="InterPro" id="IPR005760">
    <property type="entry name" value="A/G_AdeGlyc_MutY"/>
</dbReference>
<dbReference type="InterPro" id="IPR015797">
    <property type="entry name" value="NUDIX_hydrolase-like_dom_sf"/>
</dbReference>
<comment type="similarity">
    <text evidence="3 14">Belongs to the Nth/MutY family.</text>
</comment>
<dbReference type="PANTHER" id="PTHR42944:SF1">
    <property type="entry name" value="ADENINE DNA GLYCOSYLASE"/>
    <property type="match status" value="1"/>
</dbReference>
<dbReference type="CDD" id="cd03431">
    <property type="entry name" value="NUDIX_DNA_Glycosylase_C-MutY"/>
    <property type="match status" value="1"/>
</dbReference>
<evidence type="ECO:0000256" key="5">
    <source>
        <dbReference type="ARBA" id="ARBA00022023"/>
    </source>
</evidence>
<dbReference type="Gene3D" id="1.10.340.30">
    <property type="entry name" value="Hypothetical protein, domain 2"/>
    <property type="match status" value="1"/>
</dbReference>
<dbReference type="EC" id="3.2.2.31" evidence="4 14"/>
<organism evidence="17 18">
    <name type="scientific">Dyella acidiphila</name>
    <dbReference type="NCBI Taxonomy" id="2775866"/>
    <lineage>
        <taxon>Bacteria</taxon>
        <taxon>Pseudomonadati</taxon>
        <taxon>Pseudomonadota</taxon>
        <taxon>Gammaproteobacteria</taxon>
        <taxon>Lysobacterales</taxon>
        <taxon>Rhodanobacteraceae</taxon>
        <taxon>Dyella</taxon>
    </lineage>
</organism>
<evidence type="ECO:0000259" key="16">
    <source>
        <dbReference type="SMART" id="SM00478"/>
    </source>
</evidence>
<comment type="function">
    <text evidence="2">Adenine glycosylase active on G-A mispairs. MutY also corrects error-prone DNA synthesis past GO lesions which are due to the oxidatively damaged form of guanine: 7,8-dihydro-8-oxoguanine (8-oxo-dGTP).</text>
</comment>
<dbReference type="InterPro" id="IPR044298">
    <property type="entry name" value="MIG/MutY"/>
</dbReference>
<dbReference type="PROSITE" id="PS00764">
    <property type="entry name" value="ENDONUCLEASE_III_1"/>
    <property type="match status" value="1"/>
</dbReference>
<evidence type="ECO:0000313" key="17">
    <source>
        <dbReference type="EMBL" id="MBE1158791.1"/>
    </source>
</evidence>
<dbReference type="InterPro" id="IPR004036">
    <property type="entry name" value="Endonuclease-III-like_CS2"/>
</dbReference>
<dbReference type="InterPro" id="IPR004035">
    <property type="entry name" value="Endouclease-III_FeS-bd_BS"/>
</dbReference>
<protein>
    <recommendedName>
        <fullName evidence="5 14">Adenine DNA glycosylase</fullName>
        <ecNumber evidence="4 14">3.2.2.31</ecNumber>
    </recommendedName>
</protein>
<evidence type="ECO:0000256" key="13">
    <source>
        <dbReference type="ARBA" id="ARBA00023295"/>
    </source>
</evidence>
<comment type="cofactor">
    <cofactor evidence="14">
        <name>[4Fe-4S] cluster</name>
        <dbReference type="ChEBI" id="CHEBI:49883"/>
    </cofactor>
    <text evidence="14">Binds 1 [4Fe-4S] cluster.</text>
</comment>
<gene>
    <name evidence="17" type="primary">mutY</name>
    <name evidence="17" type="ORF">IGX34_00240</name>
</gene>
<evidence type="ECO:0000256" key="1">
    <source>
        <dbReference type="ARBA" id="ARBA00000843"/>
    </source>
</evidence>
<feature type="domain" description="HhH-GPD" evidence="16">
    <location>
        <begin position="100"/>
        <end position="251"/>
    </location>
</feature>
<evidence type="ECO:0000256" key="2">
    <source>
        <dbReference type="ARBA" id="ARBA00002933"/>
    </source>
</evidence>
<keyword evidence="11" id="KW-0411">Iron-sulfur</keyword>
<dbReference type="InterPro" id="IPR000445">
    <property type="entry name" value="HhH_motif"/>
</dbReference>
<dbReference type="Gene3D" id="1.10.1670.10">
    <property type="entry name" value="Helix-hairpin-Helix base-excision DNA repair enzymes (C-terminal)"/>
    <property type="match status" value="1"/>
</dbReference>
<dbReference type="Proteomes" id="UP000651010">
    <property type="component" value="Unassembled WGS sequence"/>
</dbReference>
<dbReference type="Gene3D" id="3.90.79.10">
    <property type="entry name" value="Nucleoside Triphosphate Pyrophosphohydrolase"/>
    <property type="match status" value="1"/>
</dbReference>
<dbReference type="SMART" id="SM00525">
    <property type="entry name" value="FES"/>
    <property type="match status" value="1"/>
</dbReference>